<dbReference type="EMBL" id="CP042430">
    <property type="protein sequence ID" value="QEC46676.1"/>
    <property type="molecule type" value="Genomic_DNA"/>
</dbReference>
<organism evidence="8 9">
    <name type="scientific">Baekduia soli</name>
    <dbReference type="NCBI Taxonomy" id="496014"/>
    <lineage>
        <taxon>Bacteria</taxon>
        <taxon>Bacillati</taxon>
        <taxon>Actinomycetota</taxon>
        <taxon>Thermoleophilia</taxon>
        <taxon>Solirubrobacterales</taxon>
        <taxon>Baekduiaceae</taxon>
        <taxon>Baekduia</taxon>
    </lineage>
</organism>
<dbReference type="KEGG" id="bsol:FSW04_03140"/>
<evidence type="ECO:0000259" key="7">
    <source>
        <dbReference type="PROSITE" id="PS50893"/>
    </source>
</evidence>
<evidence type="ECO:0000256" key="6">
    <source>
        <dbReference type="ARBA" id="ARBA00023251"/>
    </source>
</evidence>
<name>A0A5B8U106_9ACTN</name>
<reference evidence="8 9" key="1">
    <citation type="journal article" date="2018" name="J. Microbiol.">
        <title>Baekduia soli gen. nov., sp. nov., a novel bacterium isolated from the soil of Baekdu Mountain and proposal of a novel family name, Baekduiaceae fam. nov.</title>
        <authorList>
            <person name="An D.S."/>
            <person name="Siddiqi M.Z."/>
            <person name="Kim K.H."/>
            <person name="Yu H.S."/>
            <person name="Im W.T."/>
        </authorList>
    </citation>
    <scope>NUCLEOTIDE SEQUENCE [LARGE SCALE GENOMIC DNA]</scope>
    <source>
        <strain evidence="8 9">BR7-21</strain>
    </source>
</reference>
<evidence type="ECO:0000256" key="4">
    <source>
        <dbReference type="ARBA" id="ARBA00022741"/>
    </source>
</evidence>
<dbReference type="GO" id="GO:0005524">
    <property type="term" value="F:ATP binding"/>
    <property type="evidence" value="ECO:0007669"/>
    <property type="project" value="UniProtKB-KW"/>
</dbReference>
<dbReference type="SUPFAM" id="SSF52540">
    <property type="entry name" value="P-loop containing nucleoside triphosphate hydrolases"/>
    <property type="match status" value="1"/>
</dbReference>
<keyword evidence="5 8" id="KW-0067">ATP-binding</keyword>
<dbReference type="GO" id="GO:0005886">
    <property type="term" value="C:plasma membrane"/>
    <property type="evidence" value="ECO:0007669"/>
    <property type="project" value="UniProtKB-SubCell"/>
</dbReference>
<keyword evidence="6" id="KW-0046">Antibiotic resistance</keyword>
<evidence type="ECO:0000313" key="8">
    <source>
        <dbReference type="EMBL" id="QEC46676.1"/>
    </source>
</evidence>
<dbReference type="InterPro" id="IPR050763">
    <property type="entry name" value="ABC_transporter_ATP-binding"/>
</dbReference>
<evidence type="ECO:0000256" key="3">
    <source>
        <dbReference type="ARBA" id="ARBA00022448"/>
    </source>
</evidence>
<proteinExistence type="inferred from homology"/>
<dbReference type="CDD" id="cd03230">
    <property type="entry name" value="ABC_DR_subfamily_A"/>
    <property type="match status" value="1"/>
</dbReference>
<keyword evidence="9" id="KW-1185">Reference proteome</keyword>
<dbReference type="InterPro" id="IPR003593">
    <property type="entry name" value="AAA+_ATPase"/>
</dbReference>
<dbReference type="PANTHER" id="PTHR42711">
    <property type="entry name" value="ABC TRANSPORTER ATP-BINDING PROTEIN"/>
    <property type="match status" value="1"/>
</dbReference>
<evidence type="ECO:0000256" key="1">
    <source>
        <dbReference type="ARBA" id="ARBA00004202"/>
    </source>
</evidence>
<protein>
    <submittedName>
        <fullName evidence="8">ABC transporter ATP-binding protein</fullName>
    </submittedName>
</protein>
<dbReference type="AlphaFoldDB" id="A0A5B8U106"/>
<dbReference type="GO" id="GO:0016887">
    <property type="term" value="F:ATP hydrolysis activity"/>
    <property type="evidence" value="ECO:0007669"/>
    <property type="project" value="InterPro"/>
</dbReference>
<gene>
    <name evidence="8" type="ORF">FSW04_03140</name>
</gene>
<dbReference type="Gene3D" id="3.40.50.300">
    <property type="entry name" value="P-loop containing nucleotide triphosphate hydrolases"/>
    <property type="match status" value="1"/>
</dbReference>
<dbReference type="GO" id="GO:0046677">
    <property type="term" value="P:response to antibiotic"/>
    <property type="evidence" value="ECO:0007669"/>
    <property type="project" value="UniProtKB-KW"/>
</dbReference>
<feature type="domain" description="ABC transporter" evidence="7">
    <location>
        <begin position="26"/>
        <end position="240"/>
    </location>
</feature>
<accession>A0A5B8U106</accession>
<keyword evidence="4" id="KW-0547">Nucleotide-binding</keyword>
<dbReference type="Proteomes" id="UP000321805">
    <property type="component" value="Chromosome"/>
</dbReference>
<evidence type="ECO:0000313" key="9">
    <source>
        <dbReference type="Proteomes" id="UP000321805"/>
    </source>
</evidence>
<dbReference type="PROSITE" id="PS50893">
    <property type="entry name" value="ABC_TRANSPORTER_2"/>
    <property type="match status" value="1"/>
</dbReference>
<dbReference type="InterPro" id="IPR003439">
    <property type="entry name" value="ABC_transporter-like_ATP-bd"/>
</dbReference>
<dbReference type="RefSeq" id="WP_146916163.1">
    <property type="nucleotide sequence ID" value="NZ_CP042430.1"/>
</dbReference>
<keyword evidence="3" id="KW-0813">Transport</keyword>
<dbReference type="OrthoDB" id="6198786at2"/>
<dbReference type="SMART" id="SM00382">
    <property type="entry name" value="AAA"/>
    <property type="match status" value="1"/>
</dbReference>
<evidence type="ECO:0000256" key="2">
    <source>
        <dbReference type="ARBA" id="ARBA00005417"/>
    </source>
</evidence>
<dbReference type="InterPro" id="IPR027417">
    <property type="entry name" value="P-loop_NTPase"/>
</dbReference>
<dbReference type="Pfam" id="PF00005">
    <property type="entry name" value="ABC_tran"/>
    <property type="match status" value="1"/>
</dbReference>
<dbReference type="PANTHER" id="PTHR42711:SF5">
    <property type="entry name" value="ABC TRANSPORTER ATP-BINDING PROTEIN NATA"/>
    <property type="match status" value="1"/>
</dbReference>
<evidence type="ECO:0000256" key="5">
    <source>
        <dbReference type="ARBA" id="ARBA00022840"/>
    </source>
</evidence>
<comment type="similarity">
    <text evidence="2">Belongs to the ABC transporter superfamily.</text>
</comment>
<comment type="subcellular location">
    <subcellularLocation>
        <location evidence="1">Cell membrane</location>
        <topology evidence="1">Peripheral membrane protein</topology>
    </subcellularLocation>
</comment>
<sequence>MPAIREQSPDPLPGPRGAARDDAEILVVEGLTKRWPRLERPVLDAVSLTVRAGSRTRIVGANGAGKTTLIRVIAGLVLPEAGTVRVEGHDPVRDREAVQRRVGFLSAGDRGLYARLTVRQHLDLWSRLALLPAARRRAAVERSMADFALHDLEGARTDRMSMGQRQRLRVAMAFLHEPRLTLLDEPMNSLDDAAADLLAAAIARTAQVGGACLWISPGDDRASVDFDATLVLAGGRLEPR</sequence>